<evidence type="ECO:0000259" key="5">
    <source>
        <dbReference type="PROSITE" id="PS50984"/>
    </source>
</evidence>
<evidence type="ECO:0000256" key="3">
    <source>
        <dbReference type="ARBA" id="ARBA00023235"/>
    </source>
</evidence>
<dbReference type="HAMAP" id="MF_01082">
    <property type="entry name" value="TruD"/>
    <property type="match status" value="1"/>
</dbReference>
<keyword evidence="2 4" id="KW-0819">tRNA processing</keyword>
<name>A0ABM7Q2E4_9GAMM</name>
<proteinExistence type="inferred from homology"/>
<organism evidence="6 7">
    <name type="scientific">Noviluteimonas caseinilytica</name>
    <dbReference type="NCBI Taxonomy" id="2675101"/>
    <lineage>
        <taxon>Bacteria</taxon>
        <taxon>Pseudomonadati</taxon>
        <taxon>Pseudomonadota</taxon>
        <taxon>Gammaproteobacteria</taxon>
        <taxon>Lysobacterales</taxon>
        <taxon>Lysobacteraceae</taxon>
        <taxon>Noviluteimonas</taxon>
    </lineage>
</organism>
<evidence type="ECO:0000256" key="1">
    <source>
        <dbReference type="ARBA" id="ARBA00007953"/>
    </source>
</evidence>
<dbReference type="InterPro" id="IPR020119">
    <property type="entry name" value="PsdUridine_synth_TruD_CS"/>
</dbReference>
<feature type="active site" description="Nucleophile" evidence="4">
    <location>
        <position position="85"/>
    </location>
</feature>
<protein>
    <recommendedName>
        <fullName evidence="4">tRNA pseudouridine synthase D</fullName>
        <ecNumber evidence="4">5.4.99.27</ecNumber>
    </recommendedName>
    <alternativeName>
        <fullName evidence="4">tRNA pseudouridine(13) synthase</fullName>
    </alternativeName>
    <alternativeName>
        <fullName evidence="4">tRNA pseudouridylate synthase D</fullName>
    </alternativeName>
    <alternativeName>
        <fullName evidence="4">tRNA-uridine isomerase D</fullName>
    </alternativeName>
</protein>
<reference evidence="6 7" key="1">
    <citation type="submission" date="2021-03" db="EMBL/GenBank/DDBJ databases">
        <title>Complete Genome Sequences of Two Lysobacter Strains Isolated from Sea Water (Lysobacter caseinilyticus) and Soil (Lysobacter helvus) in South Korea.</title>
        <authorList>
            <person name="Watanabe Y."/>
            <person name="Arakawa K."/>
        </authorList>
    </citation>
    <scope>NUCLEOTIDE SEQUENCE [LARGE SCALE GENOMIC DNA]</scope>
    <source>
        <strain evidence="6 7">KVB24</strain>
    </source>
</reference>
<dbReference type="NCBIfam" id="NF002153">
    <property type="entry name" value="PRK00984.1-2"/>
    <property type="match status" value="1"/>
</dbReference>
<accession>A0ABM7Q2E4</accession>
<dbReference type="InterPro" id="IPR001656">
    <property type="entry name" value="PsdUridine_synth_TruD"/>
</dbReference>
<evidence type="ECO:0000256" key="4">
    <source>
        <dbReference type="HAMAP-Rule" id="MF_01082"/>
    </source>
</evidence>
<sequence>MPAYPEVNASPAMRAHGPAVLSARLRATPEDFRVDELDAFEASGQGEHLLLTIDKRGMNTAFAAKRLAQWAGIPEMGVSYAGMKDRHAVTRQRFTVHLPKKVAPDLALLESDDMHVVDAHWHARKLPRGALAGNAFVLVLRDVVGERDAIDARLQAIAARGVPNAFGVQRFGRTGDNVAQALAMFGGRRVKRDQRSVLLSAARSALFNRVLDARVAAGTWDQAIDGDVWMLDGSRSVFGPEPLDAALAERLRTFDIHPTGPLWGRGELRTTGAAQALELQALDDATSLALRTGLESEGMKQERRALRLLPAKLQWEWQADDVLQLAFELPPGSYATTVLAEIGDFGAID</sequence>
<dbReference type="InterPro" id="IPR011760">
    <property type="entry name" value="PsdUridine_synth_TruD_insert"/>
</dbReference>
<dbReference type="Pfam" id="PF01142">
    <property type="entry name" value="TruD"/>
    <property type="match status" value="2"/>
</dbReference>
<evidence type="ECO:0000313" key="6">
    <source>
        <dbReference type="EMBL" id="BCT91347.1"/>
    </source>
</evidence>
<dbReference type="EMBL" id="AP024545">
    <property type="protein sequence ID" value="BCT91347.1"/>
    <property type="molecule type" value="Genomic_DNA"/>
</dbReference>
<dbReference type="InterPro" id="IPR042214">
    <property type="entry name" value="TruD_catalytic"/>
</dbReference>
<dbReference type="Proteomes" id="UP000681317">
    <property type="component" value="Chromosome"/>
</dbReference>
<gene>
    <name evidence="4 6" type="primary">truD</name>
    <name evidence="6" type="ORF">LYSCAS_03710</name>
</gene>
<keyword evidence="7" id="KW-1185">Reference proteome</keyword>
<dbReference type="InterPro" id="IPR050170">
    <property type="entry name" value="TruD_pseudoU_synthase"/>
</dbReference>
<dbReference type="CDD" id="cd02575">
    <property type="entry name" value="PseudoU_synth_EcTruD"/>
    <property type="match status" value="1"/>
</dbReference>
<feature type="domain" description="TRUD" evidence="5">
    <location>
        <begin position="161"/>
        <end position="308"/>
    </location>
</feature>
<dbReference type="Gene3D" id="3.30.2340.10">
    <property type="entry name" value="TruD, insertion domain"/>
    <property type="match status" value="1"/>
</dbReference>
<dbReference type="PANTHER" id="PTHR47811">
    <property type="entry name" value="TRNA PSEUDOURIDINE SYNTHASE D"/>
    <property type="match status" value="1"/>
</dbReference>
<dbReference type="PROSITE" id="PS50984">
    <property type="entry name" value="TRUD"/>
    <property type="match status" value="1"/>
</dbReference>
<evidence type="ECO:0000313" key="7">
    <source>
        <dbReference type="Proteomes" id="UP000681317"/>
    </source>
</evidence>
<dbReference type="EC" id="5.4.99.27" evidence="4"/>
<comment type="catalytic activity">
    <reaction evidence="4">
        <text>uridine(13) in tRNA = pseudouridine(13) in tRNA</text>
        <dbReference type="Rhea" id="RHEA:42540"/>
        <dbReference type="Rhea" id="RHEA-COMP:10105"/>
        <dbReference type="Rhea" id="RHEA-COMP:10106"/>
        <dbReference type="ChEBI" id="CHEBI:65314"/>
        <dbReference type="ChEBI" id="CHEBI:65315"/>
        <dbReference type="EC" id="5.4.99.27"/>
    </reaction>
</comment>
<dbReference type="PROSITE" id="PS01268">
    <property type="entry name" value="UPF0024"/>
    <property type="match status" value="1"/>
</dbReference>
<evidence type="ECO:0000256" key="2">
    <source>
        <dbReference type="ARBA" id="ARBA00022694"/>
    </source>
</evidence>
<comment type="function">
    <text evidence="4">Responsible for synthesis of pseudouridine from uracil-13 in transfer RNAs.</text>
</comment>
<dbReference type="SUPFAM" id="SSF55120">
    <property type="entry name" value="Pseudouridine synthase"/>
    <property type="match status" value="1"/>
</dbReference>
<dbReference type="PANTHER" id="PTHR47811:SF1">
    <property type="entry name" value="TRNA PSEUDOURIDINE SYNTHASE D"/>
    <property type="match status" value="1"/>
</dbReference>
<dbReference type="InterPro" id="IPR043165">
    <property type="entry name" value="TruD_insert_sf"/>
</dbReference>
<comment type="similarity">
    <text evidence="1 4">Belongs to the pseudouridine synthase TruD family.</text>
</comment>
<keyword evidence="3 4" id="KW-0413">Isomerase</keyword>
<dbReference type="InterPro" id="IPR020103">
    <property type="entry name" value="PsdUridine_synth_cat_dom_sf"/>
</dbReference>
<dbReference type="Gene3D" id="3.30.2350.20">
    <property type="entry name" value="TruD, catalytic domain"/>
    <property type="match status" value="1"/>
</dbReference>